<feature type="binding site" evidence="7">
    <location>
        <position position="298"/>
    </location>
    <ligand>
        <name>glyoxylate</name>
        <dbReference type="ChEBI" id="CHEBI:36655"/>
    </ligand>
</feature>
<dbReference type="InterPro" id="IPR013785">
    <property type="entry name" value="Aldolase_TIM"/>
</dbReference>
<evidence type="ECO:0000313" key="9">
    <source>
        <dbReference type="EMBL" id="KTS12118.1"/>
    </source>
</evidence>
<keyword evidence="3 7" id="KW-0288">FMN</keyword>
<dbReference type="Gene3D" id="3.20.20.70">
    <property type="entry name" value="Aldolase class I"/>
    <property type="match status" value="1"/>
</dbReference>
<feature type="binding site" evidence="7">
    <location>
        <begin position="326"/>
        <end position="330"/>
    </location>
    <ligand>
        <name>FMN</name>
        <dbReference type="ChEBI" id="CHEBI:58210"/>
    </ligand>
</feature>
<comment type="similarity">
    <text evidence="5">Belongs to the FMN-dependent alpha-hydroxy acid dehydrogenase family.</text>
</comment>
<evidence type="ECO:0000256" key="3">
    <source>
        <dbReference type="ARBA" id="ARBA00022643"/>
    </source>
</evidence>
<dbReference type="PANTHER" id="PTHR10578">
    <property type="entry name" value="S -2-HYDROXY-ACID OXIDASE-RELATED"/>
    <property type="match status" value="1"/>
</dbReference>
<feature type="binding site" evidence="7">
    <location>
        <position position="295"/>
    </location>
    <ligand>
        <name>glyoxylate</name>
        <dbReference type="ChEBI" id="CHEBI:36655"/>
    </ligand>
</feature>
<protein>
    <recommendedName>
        <fullName evidence="8">FMN hydroxy acid dehydrogenase domain-containing protein</fullName>
    </recommendedName>
</protein>
<feature type="binding site" evidence="7">
    <location>
        <position position="127"/>
    </location>
    <ligand>
        <name>FMN</name>
        <dbReference type="ChEBI" id="CHEBI:58210"/>
    </ligand>
</feature>
<evidence type="ECO:0000256" key="1">
    <source>
        <dbReference type="ARBA" id="ARBA00001917"/>
    </source>
</evidence>
<sequence>MKLSEALDFVGLTRGRPAGKFAHLYTVDDVHRAARRALPRGISDYVDGGADGEVSIAANEQAFDAFRWHPDSLVPADAIDTATMIAGERWALPVGLAPTGYTRMIHPAGEIAVAEAAADASAPYVLSTVATTTIEDVTAATRAPWSQLYAMREREVTDDLIRRAAAVGSPVLELAVDTAVAGNRVRDRRNGLVIPPRMTPSTILGIAVKPRYWMGMLTNDSIDFAQVKASDVGGRLPGGSISDITAGFDSALDWDEIARIRDLWPRTLLLKGPISPRDAERARDLGIDGVHLSNHGGRQLDRAVAPIDLVAPVRQAMGADALVVVDSGVRSGGDVAIAIALGADAAFLGRPYLWGLAAGGREGVARVLEIVRGELARTMALVGAPSVATLRERGPRLLAQPRTLGGA</sequence>
<feature type="binding site" evidence="7">
    <location>
        <position position="45"/>
    </location>
    <ligand>
        <name>glyoxylate</name>
        <dbReference type="ChEBI" id="CHEBI:36655"/>
    </ligand>
</feature>
<dbReference type="InterPro" id="IPR012133">
    <property type="entry name" value="Alpha-hydoxy_acid_DH_FMN"/>
</dbReference>
<dbReference type="PANTHER" id="PTHR10578:SF107">
    <property type="entry name" value="2-HYDROXYACID OXIDASE 1"/>
    <property type="match status" value="1"/>
</dbReference>
<feature type="domain" description="FMN hydroxy acid dehydrogenase" evidence="8">
    <location>
        <begin position="19"/>
        <end position="400"/>
    </location>
</feature>
<dbReference type="InterPro" id="IPR037396">
    <property type="entry name" value="FMN_HAD"/>
</dbReference>
<gene>
    <name evidence="9" type="ORF">RSA3_08900</name>
</gene>
<feature type="binding site" evidence="7">
    <location>
        <position position="271"/>
    </location>
    <ligand>
        <name>FMN</name>
        <dbReference type="ChEBI" id="CHEBI:58210"/>
    </ligand>
</feature>
<dbReference type="PROSITE" id="PS00557">
    <property type="entry name" value="FMN_HYDROXY_ACID_DH_1"/>
    <property type="match status" value="1"/>
</dbReference>
<dbReference type="InterPro" id="IPR000262">
    <property type="entry name" value="FMN-dep_DH"/>
</dbReference>
<name>A0A147F7V9_MICTE</name>
<feature type="binding site" evidence="7">
    <location>
        <position position="293"/>
    </location>
    <ligand>
        <name>FMN</name>
        <dbReference type="ChEBI" id="CHEBI:58210"/>
    </ligand>
</feature>
<comment type="cofactor">
    <cofactor evidence="1">
        <name>FMN</name>
        <dbReference type="ChEBI" id="CHEBI:58210"/>
    </cofactor>
</comment>
<feature type="binding site" evidence="7">
    <location>
        <position position="149"/>
    </location>
    <ligand>
        <name>glyoxylate</name>
        <dbReference type="ChEBI" id="CHEBI:36655"/>
    </ligand>
</feature>
<keyword evidence="2 7" id="KW-0285">Flavoprotein</keyword>
<evidence type="ECO:0000256" key="7">
    <source>
        <dbReference type="PIRSR" id="PIRSR000138-2"/>
    </source>
</evidence>
<dbReference type="Pfam" id="PF01070">
    <property type="entry name" value="FMN_dh"/>
    <property type="match status" value="1"/>
</dbReference>
<dbReference type="PATRIC" id="fig|2033.7.peg.2523"/>
<keyword evidence="4" id="KW-0560">Oxidoreductase</keyword>
<dbReference type="CDD" id="cd02809">
    <property type="entry name" value="alpha_hydroxyacid_oxid_FMN"/>
    <property type="match status" value="1"/>
</dbReference>
<evidence type="ECO:0000313" key="10">
    <source>
        <dbReference type="Proteomes" id="UP000072189"/>
    </source>
</evidence>
<dbReference type="GO" id="GO:0010181">
    <property type="term" value="F:FMN binding"/>
    <property type="evidence" value="ECO:0007669"/>
    <property type="project" value="InterPro"/>
</dbReference>
<comment type="caution">
    <text evidence="9">The sequence shown here is derived from an EMBL/GenBank/DDBJ whole genome shotgun (WGS) entry which is preliminary data.</text>
</comment>
<evidence type="ECO:0000256" key="2">
    <source>
        <dbReference type="ARBA" id="ARBA00022630"/>
    </source>
</evidence>
<dbReference type="AlphaFoldDB" id="A0A147F7V9"/>
<dbReference type="InterPro" id="IPR008259">
    <property type="entry name" value="FMN_hydac_DH_AS"/>
</dbReference>
<feature type="active site" description="Proton acceptor" evidence="6">
    <location>
        <position position="295"/>
    </location>
</feature>
<feature type="binding site" evidence="7">
    <location>
        <begin position="98"/>
        <end position="100"/>
    </location>
    <ligand>
        <name>FMN</name>
        <dbReference type="ChEBI" id="CHEBI:58210"/>
    </ligand>
</feature>
<evidence type="ECO:0000259" key="8">
    <source>
        <dbReference type="PROSITE" id="PS51349"/>
    </source>
</evidence>
<evidence type="ECO:0000256" key="5">
    <source>
        <dbReference type="ARBA" id="ARBA00024042"/>
    </source>
</evidence>
<feature type="binding site" evidence="7">
    <location>
        <position position="184"/>
    </location>
    <ligand>
        <name>glyoxylate</name>
        <dbReference type="ChEBI" id="CHEBI:36655"/>
    </ligand>
</feature>
<dbReference type="RefSeq" id="WP_058614081.1">
    <property type="nucleotide sequence ID" value="NZ_LDRV01000054.1"/>
</dbReference>
<organism evidence="9 10">
    <name type="scientific">Microbacterium testaceum</name>
    <name type="common">Aureobacterium testaceum</name>
    <name type="synonym">Brevibacterium testaceum</name>
    <dbReference type="NCBI Taxonomy" id="2033"/>
    <lineage>
        <taxon>Bacteria</taxon>
        <taxon>Bacillati</taxon>
        <taxon>Actinomycetota</taxon>
        <taxon>Actinomycetes</taxon>
        <taxon>Micrococcales</taxon>
        <taxon>Microbacteriaceae</taxon>
        <taxon>Microbacterium</taxon>
    </lineage>
</organism>
<reference evidence="9 10" key="1">
    <citation type="journal article" date="2016" name="Front. Microbiol.">
        <title>Genomic Resource of Rice Seed Associated Bacteria.</title>
        <authorList>
            <person name="Midha S."/>
            <person name="Bansal K."/>
            <person name="Sharma S."/>
            <person name="Kumar N."/>
            <person name="Patil P.P."/>
            <person name="Chaudhry V."/>
            <person name="Patil P.B."/>
        </authorList>
    </citation>
    <scope>NUCLEOTIDE SEQUENCE [LARGE SCALE GENOMIC DNA]</scope>
    <source>
        <strain evidence="9 10">RSA3</strain>
    </source>
</reference>
<feature type="binding site" evidence="7">
    <location>
        <begin position="349"/>
        <end position="350"/>
    </location>
    <ligand>
        <name>FMN</name>
        <dbReference type="ChEBI" id="CHEBI:58210"/>
    </ligand>
</feature>
<dbReference type="EMBL" id="LDRV01000054">
    <property type="protein sequence ID" value="KTS12118.1"/>
    <property type="molecule type" value="Genomic_DNA"/>
</dbReference>
<dbReference type="Proteomes" id="UP000072189">
    <property type="component" value="Unassembled WGS sequence"/>
</dbReference>
<proteinExistence type="inferred from homology"/>
<dbReference type="SUPFAM" id="SSF51395">
    <property type="entry name" value="FMN-linked oxidoreductases"/>
    <property type="match status" value="1"/>
</dbReference>
<accession>A0A147F7V9</accession>
<evidence type="ECO:0000256" key="4">
    <source>
        <dbReference type="ARBA" id="ARBA00023002"/>
    </source>
</evidence>
<feature type="binding site" evidence="7">
    <location>
        <position position="147"/>
    </location>
    <ligand>
        <name>FMN</name>
        <dbReference type="ChEBI" id="CHEBI:58210"/>
    </ligand>
</feature>
<evidence type="ECO:0000256" key="6">
    <source>
        <dbReference type="PIRSR" id="PIRSR000138-1"/>
    </source>
</evidence>
<dbReference type="GO" id="GO:0016491">
    <property type="term" value="F:oxidoreductase activity"/>
    <property type="evidence" value="ECO:0007669"/>
    <property type="project" value="UniProtKB-KW"/>
</dbReference>
<dbReference type="PROSITE" id="PS51349">
    <property type="entry name" value="FMN_HYDROXY_ACID_DH_2"/>
    <property type="match status" value="1"/>
</dbReference>
<dbReference type="PIRSF" id="PIRSF000138">
    <property type="entry name" value="Al-hdrx_acd_dh"/>
    <property type="match status" value="1"/>
</dbReference>